<feature type="transmembrane region" description="Helical" evidence="7">
    <location>
        <begin position="205"/>
        <end position="224"/>
    </location>
</feature>
<keyword evidence="6 7" id="KW-0472">Membrane</keyword>
<dbReference type="Gene3D" id="1.10.3720.10">
    <property type="entry name" value="MetI-like"/>
    <property type="match status" value="1"/>
</dbReference>
<dbReference type="Pfam" id="PF00528">
    <property type="entry name" value="BPD_transp_1"/>
    <property type="match status" value="1"/>
</dbReference>
<dbReference type="PANTHER" id="PTHR30193:SF37">
    <property type="entry name" value="INNER MEMBRANE ABC TRANSPORTER PERMEASE PROTEIN YCJO"/>
    <property type="match status" value="1"/>
</dbReference>
<evidence type="ECO:0000313" key="9">
    <source>
        <dbReference type="EMBL" id="WBW49810.1"/>
    </source>
</evidence>
<evidence type="ECO:0000256" key="4">
    <source>
        <dbReference type="ARBA" id="ARBA00022692"/>
    </source>
</evidence>
<comment type="subcellular location">
    <subcellularLocation>
        <location evidence="1 7">Cell membrane</location>
        <topology evidence="1 7">Multi-pass membrane protein</topology>
    </subcellularLocation>
</comment>
<evidence type="ECO:0000256" key="5">
    <source>
        <dbReference type="ARBA" id="ARBA00022989"/>
    </source>
</evidence>
<dbReference type="InterPro" id="IPR051393">
    <property type="entry name" value="ABC_transporter_permease"/>
</dbReference>
<keyword evidence="10" id="KW-1185">Reference proteome</keyword>
<dbReference type="EMBL" id="CP115667">
    <property type="protein sequence ID" value="WBW49810.1"/>
    <property type="molecule type" value="Genomic_DNA"/>
</dbReference>
<keyword evidence="2 7" id="KW-0813">Transport</keyword>
<evidence type="ECO:0000256" key="1">
    <source>
        <dbReference type="ARBA" id="ARBA00004651"/>
    </source>
</evidence>
<comment type="similarity">
    <text evidence="7">Belongs to the binding-protein-dependent transport system permease family.</text>
</comment>
<keyword evidence="5 7" id="KW-1133">Transmembrane helix</keyword>
<dbReference type="InterPro" id="IPR035906">
    <property type="entry name" value="MetI-like_sf"/>
</dbReference>
<organism evidence="9 10">
    <name type="scientific">Peptoniphilus equinus</name>
    <dbReference type="NCBI Taxonomy" id="3016343"/>
    <lineage>
        <taxon>Bacteria</taxon>
        <taxon>Bacillati</taxon>
        <taxon>Bacillota</taxon>
        <taxon>Tissierellia</taxon>
        <taxon>Tissierellales</taxon>
        <taxon>Peptoniphilaceae</taxon>
        <taxon>Peptoniphilus</taxon>
    </lineage>
</organism>
<name>A0ABY7QUU9_9FIRM</name>
<dbReference type="PROSITE" id="PS50928">
    <property type="entry name" value="ABC_TM1"/>
    <property type="match status" value="1"/>
</dbReference>
<reference evidence="9 10" key="1">
    <citation type="submission" date="2023-01" db="EMBL/GenBank/DDBJ databases">
        <authorList>
            <person name="Lee S.H."/>
            <person name="Jung H.S."/>
            <person name="Yun J.U."/>
        </authorList>
    </citation>
    <scope>NUCLEOTIDE SEQUENCE [LARGE SCALE GENOMIC DNA]</scope>
    <source>
        <strain evidence="9 10">CBA3646</strain>
    </source>
</reference>
<dbReference type="RefSeq" id="WP_271191341.1">
    <property type="nucleotide sequence ID" value="NZ_CP115667.1"/>
</dbReference>
<dbReference type="PANTHER" id="PTHR30193">
    <property type="entry name" value="ABC TRANSPORTER PERMEASE PROTEIN"/>
    <property type="match status" value="1"/>
</dbReference>
<evidence type="ECO:0000256" key="3">
    <source>
        <dbReference type="ARBA" id="ARBA00022475"/>
    </source>
</evidence>
<dbReference type="InterPro" id="IPR000515">
    <property type="entry name" value="MetI-like"/>
</dbReference>
<feature type="transmembrane region" description="Helical" evidence="7">
    <location>
        <begin position="14"/>
        <end position="41"/>
    </location>
</feature>
<gene>
    <name evidence="9" type="ORF">O6R05_07345</name>
</gene>
<feature type="transmembrane region" description="Helical" evidence="7">
    <location>
        <begin position="74"/>
        <end position="97"/>
    </location>
</feature>
<protein>
    <submittedName>
        <fullName evidence="9">Sugar ABC transporter permease</fullName>
    </submittedName>
</protein>
<feature type="transmembrane region" description="Helical" evidence="7">
    <location>
        <begin position="265"/>
        <end position="286"/>
    </location>
</feature>
<keyword evidence="3" id="KW-1003">Cell membrane</keyword>
<accession>A0ABY7QUU9</accession>
<evidence type="ECO:0000256" key="2">
    <source>
        <dbReference type="ARBA" id="ARBA00022448"/>
    </source>
</evidence>
<evidence type="ECO:0000256" key="6">
    <source>
        <dbReference type="ARBA" id="ARBA00023136"/>
    </source>
</evidence>
<sequence length="293" mass="33029">MGSNLRSRLSLPQWALYIVVPMLPLIIFWFIPLVVSVLISFTNWDYISPTYDIVGLKNYGDILTSDTFLKSLGITVQFGLGTVLPTLVIGFFLAYLLNDKLEGKAWYQTFIFSPWITPMVAMSIVWSWMYRPEGFINVLLGAVGIDVVPWLTDSRWALLAVMIVTVWKNAGYAMIFYADALSKIPKSLYEVGFLEGASTWQKIRCILLPMVKSTTFFLIIVNLISSLQAYDQISVLTQGGPSGSTRTLLYLYYQMAFEEFNMGRATALAVIMVFITGLFAFVLFAMKRKGGVR</sequence>
<keyword evidence="4 7" id="KW-0812">Transmembrane</keyword>
<feature type="transmembrane region" description="Helical" evidence="7">
    <location>
        <begin position="109"/>
        <end position="129"/>
    </location>
</feature>
<dbReference type="Proteomes" id="UP001210339">
    <property type="component" value="Chromosome"/>
</dbReference>
<feature type="transmembrane region" description="Helical" evidence="7">
    <location>
        <begin position="156"/>
        <end position="178"/>
    </location>
</feature>
<evidence type="ECO:0000256" key="7">
    <source>
        <dbReference type="RuleBase" id="RU363032"/>
    </source>
</evidence>
<dbReference type="SUPFAM" id="SSF161098">
    <property type="entry name" value="MetI-like"/>
    <property type="match status" value="1"/>
</dbReference>
<feature type="domain" description="ABC transmembrane type-1" evidence="8">
    <location>
        <begin position="72"/>
        <end position="283"/>
    </location>
</feature>
<dbReference type="CDD" id="cd06261">
    <property type="entry name" value="TM_PBP2"/>
    <property type="match status" value="1"/>
</dbReference>
<evidence type="ECO:0000313" key="10">
    <source>
        <dbReference type="Proteomes" id="UP001210339"/>
    </source>
</evidence>
<proteinExistence type="inferred from homology"/>
<evidence type="ECO:0000259" key="8">
    <source>
        <dbReference type="PROSITE" id="PS50928"/>
    </source>
</evidence>